<sequence>MSTASKDHAKDSETGFKFGDAKALANGGYRTLESSYPEDLFVLARNGISPPLTMFTPTTLTNIRLGRDVTYRKFARGATSTNIRVLDTSTFPNEKDMTLAQWLAAYENFLSFISELCEGERIFEGFVKHHQRAVTDPDIEATFEAHKEFDCDHLRPQFFTRGGIIIDVNSKEYIEGWNRVVQRVARRTTAQEIKTAVAQYIPAVNGPTRTTKTNPGFSPLTNLSIPRYASNKVAA</sequence>
<accession>A0AA39MHI3</accession>
<reference evidence="1" key="1">
    <citation type="submission" date="2023-06" db="EMBL/GenBank/DDBJ databases">
        <authorList>
            <consortium name="Lawrence Berkeley National Laboratory"/>
            <person name="Ahrendt S."/>
            <person name="Sahu N."/>
            <person name="Indic B."/>
            <person name="Wong-Bajracharya J."/>
            <person name="Merenyi Z."/>
            <person name="Ke H.-M."/>
            <person name="Monk M."/>
            <person name="Kocsube S."/>
            <person name="Drula E."/>
            <person name="Lipzen A."/>
            <person name="Balint B."/>
            <person name="Henrissat B."/>
            <person name="Andreopoulos B."/>
            <person name="Martin F.M."/>
            <person name="Harder C.B."/>
            <person name="Rigling D."/>
            <person name="Ford K.L."/>
            <person name="Foster G.D."/>
            <person name="Pangilinan J."/>
            <person name="Papanicolaou A."/>
            <person name="Barry K."/>
            <person name="LaButti K."/>
            <person name="Viragh M."/>
            <person name="Koriabine M."/>
            <person name="Yan M."/>
            <person name="Riley R."/>
            <person name="Champramary S."/>
            <person name="Plett K.L."/>
            <person name="Tsai I.J."/>
            <person name="Slot J."/>
            <person name="Sipos G."/>
            <person name="Plett J."/>
            <person name="Nagy L.G."/>
            <person name="Grigoriev I.V."/>
        </authorList>
    </citation>
    <scope>NUCLEOTIDE SEQUENCE</scope>
    <source>
        <strain evidence="1">CCBAS 213</strain>
    </source>
</reference>
<name>A0AA39MHI3_ARMTA</name>
<protein>
    <submittedName>
        <fullName evidence="1">Uncharacterized protein</fullName>
    </submittedName>
</protein>
<proteinExistence type="predicted"/>
<evidence type="ECO:0000313" key="1">
    <source>
        <dbReference type="EMBL" id="KAK0434537.1"/>
    </source>
</evidence>
<dbReference type="GeneID" id="85358522"/>
<dbReference type="EMBL" id="JAUEPS010000183">
    <property type="protein sequence ID" value="KAK0434537.1"/>
    <property type="molecule type" value="Genomic_DNA"/>
</dbReference>
<dbReference type="RefSeq" id="XP_060321761.1">
    <property type="nucleotide sequence ID" value="XM_060474974.1"/>
</dbReference>
<dbReference type="Proteomes" id="UP001175211">
    <property type="component" value="Unassembled WGS sequence"/>
</dbReference>
<dbReference type="AlphaFoldDB" id="A0AA39MHI3"/>
<evidence type="ECO:0000313" key="2">
    <source>
        <dbReference type="Proteomes" id="UP001175211"/>
    </source>
</evidence>
<gene>
    <name evidence="1" type="ORF">EV420DRAFT_1596576</name>
</gene>
<organism evidence="1 2">
    <name type="scientific">Armillaria tabescens</name>
    <name type="common">Ringless honey mushroom</name>
    <name type="synonym">Agaricus tabescens</name>
    <dbReference type="NCBI Taxonomy" id="1929756"/>
    <lineage>
        <taxon>Eukaryota</taxon>
        <taxon>Fungi</taxon>
        <taxon>Dikarya</taxon>
        <taxon>Basidiomycota</taxon>
        <taxon>Agaricomycotina</taxon>
        <taxon>Agaricomycetes</taxon>
        <taxon>Agaricomycetidae</taxon>
        <taxon>Agaricales</taxon>
        <taxon>Marasmiineae</taxon>
        <taxon>Physalacriaceae</taxon>
        <taxon>Desarmillaria</taxon>
    </lineage>
</organism>
<keyword evidence="2" id="KW-1185">Reference proteome</keyword>
<comment type="caution">
    <text evidence="1">The sequence shown here is derived from an EMBL/GenBank/DDBJ whole genome shotgun (WGS) entry which is preliminary data.</text>
</comment>